<name>A0A3E4QRH3_9ACTN</name>
<evidence type="ECO:0000256" key="4">
    <source>
        <dbReference type="ARBA" id="ARBA00023163"/>
    </source>
</evidence>
<evidence type="ECO:0000256" key="1">
    <source>
        <dbReference type="ARBA" id="ARBA00010641"/>
    </source>
</evidence>
<sequence>MRFRSSRLFQFVCNVFAAHYVGGYSVDEAAKIMGCSPAAARTRLHRGRRKLQQELTRMDVDGIRSSRTYGR</sequence>
<dbReference type="AlphaFoldDB" id="A0A3E4QRH3"/>
<evidence type="ECO:0000313" key="7">
    <source>
        <dbReference type="Proteomes" id="UP000260943"/>
    </source>
</evidence>
<keyword evidence="4" id="KW-0804">Transcription</keyword>
<dbReference type="RefSeq" id="WP_117679825.1">
    <property type="nucleotide sequence ID" value="NZ_CALJOO010000096.1"/>
</dbReference>
<dbReference type="SUPFAM" id="SSF88659">
    <property type="entry name" value="Sigma3 and sigma4 domains of RNA polymerase sigma factors"/>
    <property type="match status" value="1"/>
</dbReference>
<dbReference type="Pfam" id="PF08281">
    <property type="entry name" value="Sigma70_r4_2"/>
    <property type="match status" value="1"/>
</dbReference>
<evidence type="ECO:0000313" key="6">
    <source>
        <dbReference type="EMBL" id="RGL09687.1"/>
    </source>
</evidence>
<comment type="similarity">
    <text evidence="1">Belongs to the sigma-70 factor family. ECF subfamily.</text>
</comment>
<proteinExistence type="inferred from homology"/>
<reference evidence="6 7" key="1">
    <citation type="submission" date="2018-08" db="EMBL/GenBank/DDBJ databases">
        <title>A genome reference for cultivated species of the human gut microbiota.</title>
        <authorList>
            <person name="Zou Y."/>
            <person name="Xue W."/>
            <person name="Luo G."/>
        </authorList>
    </citation>
    <scope>NUCLEOTIDE SEQUENCE [LARGE SCALE GENOMIC DNA]</scope>
    <source>
        <strain evidence="6 7">TF08-14</strain>
    </source>
</reference>
<dbReference type="InterPro" id="IPR013249">
    <property type="entry name" value="RNA_pol_sigma70_r4_t2"/>
</dbReference>
<dbReference type="GO" id="GO:0003677">
    <property type="term" value="F:DNA binding"/>
    <property type="evidence" value="ECO:0007669"/>
    <property type="project" value="InterPro"/>
</dbReference>
<keyword evidence="2" id="KW-0805">Transcription regulation</keyword>
<dbReference type="EMBL" id="QSRJ01000008">
    <property type="protein sequence ID" value="RGL09687.1"/>
    <property type="molecule type" value="Genomic_DNA"/>
</dbReference>
<dbReference type="GO" id="GO:0006352">
    <property type="term" value="P:DNA-templated transcription initiation"/>
    <property type="evidence" value="ECO:0007669"/>
    <property type="project" value="InterPro"/>
</dbReference>
<organism evidence="6 7">
    <name type="scientific">Collinsella tanakaei</name>
    <dbReference type="NCBI Taxonomy" id="626935"/>
    <lineage>
        <taxon>Bacteria</taxon>
        <taxon>Bacillati</taxon>
        <taxon>Actinomycetota</taxon>
        <taxon>Coriobacteriia</taxon>
        <taxon>Coriobacteriales</taxon>
        <taxon>Coriobacteriaceae</taxon>
        <taxon>Collinsella</taxon>
    </lineage>
</organism>
<protein>
    <recommendedName>
        <fullName evidence="5">RNA polymerase sigma factor 70 region 4 type 2 domain-containing protein</fullName>
    </recommendedName>
</protein>
<accession>A0A3E4QRH3</accession>
<gene>
    <name evidence="6" type="ORF">DXC81_07300</name>
</gene>
<dbReference type="InterPro" id="IPR036388">
    <property type="entry name" value="WH-like_DNA-bd_sf"/>
</dbReference>
<keyword evidence="3" id="KW-0731">Sigma factor</keyword>
<dbReference type="InterPro" id="IPR013324">
    <property type="entry name" value="RNA_pol_sigma_r3/r4-like"/>
</dbReference>
<evidence type="ECO:0000256" key="3">
    <source>
        <dbReference type="ARBA" id="ARBA00023082"/>
    </source>
</evidence>
<evidence type="ECO:0000256" key="2">
    <source>
        <dbReference type="ARBA" id="ARBA00023015"/>
    </source>
</evidence>
<comment type="caution">
    <text evidence="6">The sequence shown here is derived from an EMBL/GenBank/DDBJ whole genome shotgun (WGS) entry which is preliminary data.</text>
</comment>
<dbReference type="Proteomes" id="UP000260943">
    <property type="component" value="Unassembled WGS sequence"/>
</dbReference>
<dbReference type="GO" id="GO:0016987">
    <property type="term" value="F:sigma factor activity"/>
    <property type="evidence" value="ECO:0007669"/>
    <property type="project" value="UniProtKB-KW"/>
</dbReference>
<feature type="domain" description="RNA polymerase sigma factor 70 region 4 type 2" evidence="5">
    <location>
        <begin position="15"/>
        <end position="51"/>
    </location>
</feature>
<evidence type="ECO:0000259" key="5">
    <source>
        <dbReference type="Pfam" id="PF08281"/>
    </source>
</evidence>
<dbReference type="Gene3D" id="1.10.10.10">
    <property type="entry name" value="Winged helix-like DNA-binding domain superfamily/Winged helix DNA-binding domain"/>
    <property type="match status" value="1"/>
</dbReference>